<protein>
    <submittedName>
        <fullName evidence="2">Uncharacterized protein</fullName>
    </submittedName>
</protein>
<proteinExistence type="predicted"/>
<evidence type="ECO:0000313" key="3">
    <source>
        <dbReference type="Proteomes" id="UP000261660"/>
    </source>
</evidence>
<reference evidence="2" key="2">
    <citation type="submission" date="2025-09" db="UniProtKB">
        <authorList>
            <consortium name="Ensembl"/>
        </authorList>
    </citation>
    <scope>IDENTIFICATION</scope>
</reference>
<sequence length="99" mass="11420">MGLQTLRSWNLPLLAFLTAAPRFLPSTNNLEEPKRDTIREREQLDKLKREFDTNPLDELRSQIDTTAAALDTVMTFEAQKCLFYAKSRIVWFAQDGTSL</sequence>
<dbReference type="InParanoid" id="A0A3Q3MFP4"/>
<dbReference type="GeneTree" id="ENSGT00940000182547"/>
<keyword evidence="1" id="KW-0732">Signal</keyword>
<feature type="chain" id="PRO_5018662622" evidence="1">
    <location>
        <begin position="20"/>
        <end position="99"/>
    </location>
</feature>
<accession>A0A3Q3MFP4</accession>
<feature type="signal peptide" evidence="1">
    <location>
        <begin position="1"/>
        <end position="19"/>
    </location>
</feature>
<dbReference type="Ensembl" id="ENSLBET00000020111.1">
    <property type="protein sequence ID" value="ENSLBEP00000019080.1"/>
    <property type="gene ID" value="ENSLBEG00000014642.1"/>
</dbReference>
<evidence type="ECO:0000313" key="2">
    <source>
        <dbReference type="Ensembl" id="ENSLBEP00000019080.1"/>
    </source>
</evidence>
<organism evidence="2 3">
    <name type="scientific">Labrus bergylta</name>
    <name type="common">ballan wrasse</name>
    <dbReference type="NCBI Taxonomy" id="56723"/>
    <lineage>
        <taxon>Eukaryota</taxon>
        <taxon>Metazoa</taxon>
        <taxon>Chordata</taxon>
        <taxon>Craniata</taxon>
        <taxon>Vertebrata</taxon>
        <taxon>Euteleostomi</taxon>
        <taxon>Actinopterygii</taxon>
        <taxon>Neopterygii</taxon>
        <taxon>Teleostei</taxon>
        <taxon>Neoteleostei</taxon>
        <taxon>Acanthomorphata</taxon>
        <taxon>Eupercaria</taxon>
        <taxon>Labriformes</taxon>
        <taxon>Labridae</taxon>
        <taxon>Labrus</taxon>
    </lineage>
</organism>
<dbReference type="Proteomes" id="UP000261660">
    <property type="component" value="Unplaced"/>
</dbReference>
<keyword evidence="3" id="KW-1185">Reference proteome</keyword>
<reference evidence="2" key="1">
    <citation type="submission" date="2025-08" db="UniProtKB">
        <authorList>
            <consortium name="Ensembl"/>
        </authorList>
    </citation>
    <scope>IDENTIFICATION</scope>
</reference>
<evidence type="ECO:0000256" key="1">
    <source>
        <dbReference type="SAM" id="SignalP"/>
    </source>
</evidence>
<name>A0A3Q3MFP4_9LABR</name>
<dbReference type="AlphaFoldDB" id="A0A3Q3MFP4"/>